<protein>
    <submittedName>
        <fullName evidence="1">Uncharacterized protein</fullName>
    </submittedName>
</protein>
<gene>
    <name evidence="1" type="ORF">P7K49_009272</name>
</gene>
<name>A0ABQ9VJG9_SAGOE</name>
<keyword evidence="2" id="KW-1185">Reference proteome</keyword>
<comment type="caution">
    <text evidence="1">The sequence shown here is derived from an EMBL/GenBank/DDBJ whole genome shotgun (WGS) entry which is preliminary data.</text>
</comment>
<proteinExistence type="predicted"/>
<organism evidence="1 2">
    <name type="scientific">Saguinus oedipus</name>
    <name type="common">Cotton-top tamarin</name>
    <name type="synonym">Oedipomidas oedipus</name>
    <dbReference type="NCBI Taxonomy" id="9490"/>
    <lineage>
        <taxon>Eukaryota</taxon>
        <taxon>Metazoa</taxon>
        <taxon>Chordata</taxon>
        <taxon>Craniata</taxon>
        <taxon>Vertebrata</taxon>
        <taxon>Euteleostomi</taxon>
        <taxon>Mammalia</taxon>
        <taxon>Eutheria</taxon>
        <taxon>Euarchontoglires</taxon>
        <taxon>Primates</taxon>
        <taxon>Haplorrhini</taxon>
        <taxon>Platyrrhini</taxon>
        <taxon>Cebidae</taxon>
        <taxon>Callitrichinae</taxon>
        <taxon>Saguinus</taxon>
    </lineage>
</organism>
<dbReference type="Proteomes" id="UP001266305">
    <property type="component" value="Unassembled WGS sequence"/>
</dbReference>
<evidence type="ECO:0000313" key="2">
    <source>
        <dbReference type="Proteomes" id="UP001266305"/>
    </source>
</evidence>
<dbReference type="EMBL" id="JASSZA010000005">
    <property type="protein sequence ID" value="KAK2109526.1"/>
    <property type="molecule type" value="Genomic_DNA"/>
</dbReference>
<reference evidence="1 2" key="1">
    <citation type="submission" date="2023-05" db="EMBL/GenBank/DDBJ databases">
        <title>B98-5 Cell Line De Novo Hybrid Assembly: An Optical Mapping Approach.</title>
        <authorList>
            <person name="Kananen K."/>
            <person name="Auerbach J.A."/>
            <person name="Kautto E."/>
            <person name="Blachly J.S."/>
        </authorList>
    </citation>
    <scope>NUCLEOTIDE SEQUENCE [LARGE SCALE GENOMIC DNA]</scope>
    <source>
        <strain evidence="1">B95-8</strain>
        <tissue evidence="1">Cell line</tissue>
    </source>
</reference>
<accession>A0ABQ9VJG9</accession>
<sequence length="115" mass="12894">MTKTQVVALSSWCLLRDSIYYTLSVIALIVLQQSQQCIPPEPTQLRLSALWVWTVPQLLQFTAVLTAIRVVSPQRTPANASPLFNCSVVLCRLWGKSHTLQCGKLKDGKLDRTLK</sequence>
<evidence type="ECO:0000313" key="1">
    <source>
        <dbReference type="EMBL" id="KAK2109526.1"/>
    </source>
</evidence>